<dbReference type="InParanoid" id="E9GQJ1"/>
<dbReference type="HOGENOM" id="CLU_2075508_0_0_1"/>
<dbReference type="KEGG" id="dpx:DAPPUDRAFT_246446"/>
<organism evidence="1 2">
    <name type="scientific">Daphnia pulex</name>
    <name type="common">Water flea</name>
    <dbReference type="NCBI Taxonomy" id="6669"/>
    <lineage>
        <taxon>Eukaryota</taxon>
        <taxon>Metazoa</taxon>
        <taxon>Ecdysozoa</taxon>
        <taxon>Arthropoda</taxon>
        <taxon>Crustacea</taxon>
        <taxon>Branchiopoda</taxon>
        <taxon>Diplostraca</taxon>
        <taxon>Cladocera</taxon>
        <taxon>Anomopoda</taxon>
        <taxon>Daphniidae</taxon>
        <taxon>Daphnia</taxon>
    </lineage>
</organism>
<gene>
    <name evidence="1" type="ORF">DAPPUDRAFT_246446</name>
</gene>
<protein>
    <submittedName>
        <fullName evidence="1">Uncharacterized protein</fullName>
    </submittedName>
</protein>
<sequence length="118" mass="13440">MGREQIKNDTEADKSAACSNIDYNVTERPGRSIVPQFNNQGKKKSWLHKLPVEQDSGRRSSTITRDEWVYWKRRHLGVGAVVHLETGFESPESDALLGTFNLLVLSLIPRHVRHQTDS</sequence>
<proteinExistence type="predicted"/>
<dbReference type="EMBL" id="GL732558">
    <property type="protein sequence ID" value="EFX78322.1"/>
    <property type="molecule type" value="Genomic_DNA"/>
</dbReference>
<evidence type="ECO:0000313" key="2">
    <source>
        <dbReference type="Proteomes" id="UP000000305"/>
    </source>
</evidence>
<name>E9GQJ1_DAPPU</name>
<keyword evidence="2" id="KW-1185">Reference proteome</keyword>
<dbReference type="AlphaFoldDB" id="E9GQJ1"/>
<dbReference type="Proteomes" id="UP000000305">
    <property type="component" value="Unassembled WGS sequence"/>
</dbReference>
<evidence type="ECO:0000313" key="1">
    <source>
        <dbReference type="EMBL" id="EFX78322.1"/>
    </source>
</evidence>
<reference evidence="1 2" key="1">
    <citation type="journal article" date="2011" name="Science">
        <title>The ecoresponsive genome of Daphnia pulex.</title>
        <authorList>
            <person name="Colbourne J.K."/>
            <person name="Pfrender M.E."/>
            <person name="Gilbert D."/>
            <person name="Thomas W.K."/>
            <person name="Tucker A."/>
            <person name="Oakley T.H."/>
            <person name="Tokishita S."/>
            <person name="Aerts A."/>
            <person name="Arnold G.J."/>
            <person name="Basu M.K."/>
            <person name="Bauer D.J."/>
            <person name="Caceres C.E."/>
            <person name="Carmel L."/>
            <person name="Casola C."/>
            <person name="Choi J.H."/>
            <person name="Detter J.C."/>
            <person name="Dong Q."/>
            <person name="Dusheyko S."/>
            <person name="Eads B.D."/>
            <person name="Frohlich T."/>
            <person name="Geiler-Samerotte K.A."/>
            <person name="Gerlach D."/>
            <person name="Hatcher P."/>
            <person name="Jogdeo S."/>
            <person name="Krijgsveld J."/>
            <person name="Kriventseva E.V."/>
            <person name="Kultz D."/>
            <person name="Laforsch C."/>
            <person name="Lindquist E."/>
            <person name="Lopez J."/>
            <person name="Manak J.R."/>
            <person name="Muller J."/>
            <person name="Pangilinan J."/>
            <person name="Patwardhan R.P."/>
            <person name="Pitluck S."/>
            <person name="Pritham E.J."/>
            <person name="Rechtsteiner A."/>
            <person name="Rho M."/>
            <person name="Rogozin I.B."/>
            <person name="Sakarya O."/>
            <person name="Salamov A."/>
            <person name="Schaack S."/>
            <person name="Shapiro H."/>
            <person name="Shiga Y."/>
            <person name="Skalitzky C."/>
            <person name="Smith Z."/>
            <person name="Souvorov A."/>
            <person name="Sung W."/>
            <person name="Tang Z."/>
            <person name="Tsuchiya D."/>
            <person name="Tu H."/>
            <person name="Vos H."/>
            <person name="Wang M."/>
            <person name="Wolf Y.I."/>
            <person name="Yamagata H."/>
            <person name="Yamada T."/>
            <person name="Ye Y."/>
            <person name="Shaw J.R."/>
            <person name="Andrews J."/>
            <person name="Crease T.J."/>
            <person name="Tang H."/>
            <person name="Lucas S.M."/>
            <person name="Robertson H.M."/>
            <person name="Bork P."/>
            <person name="Koonin E.V."/>
            <person name="Zdobnov E.M."/>
            <person name="Grigoriev I.V."/>
            <person name="Lynch M."/>
            <person name="Boore J.L."/>
        </authorList>
    </citation>
    <scope>NUCLEOTIDE SEQUENCE [LARGE SCALE GENOMIC DNA]</scope>
</reference>
<accession>E9GQJ1</accession>